<keyword evidence="8" id="KW-0539">Nucleus</keyword>
<evidence type="ECO:0000256" key="3">
    <source>
        <dbReference type="ARBA" id="ARBA00022771"/>
    </source>
</evidence>
<name>A0A1X7THS5_AMPQE</name>
<dbReference type="AlphaFoldDB" id="A0A1X7THS5"/>
<evidence type="ECO:0000313" key="11">
    <source>
        <dbReference type="EnsemblMetazoa" id="Aqu2.1.14037_001"/>
    </source>
</evidence>
<evidence type="ECO:0000256" key="5">
    <source>
        <dbReference type="ARBA" id="ARBA00023015"/>
    </source>
</evidence>
<evidence type="ECO:0000256" key="6">
    <source>
        <dbReference type="ARBA" id="ARBA00023125"/>
    </source>
</evidence>
<reference evidence="11" key="1">
    <citation type="submission" date="2017-05" db="UniProtKB">
        <authorList>
            <consortium name="EnsemblMetazoa"/>
        </authorList>
    </citation>
    <scope>IDENTIFICATION</scope>
</reference>
<dbReference type="InterPro" id="IPR012337">
    <property type="entry name" value="RNaseH-like_sf"/>
</dbReference>
<dbReference type="GO" id="GO:0008270">
    <property type="term" value="F:zinc ion binding"/>
    <property type="evidence" value="ECO:0007669"/>
    <property type="project" value="UniProtKB-KW"/>
</dbReference>
<dbReference type="Pfam" id="PF05699">
    <property type="entry name" value="Dimer_Tnp_hAT"/>
    <property type="match status" value="1"/>
</dbReference>
<keyword evidence="6" id="KW-0238">DNA-binding</keyword>
<dbReference type="GO" id="GO:0003677">
    <property type="term" value="F:DNA binding"/>
    <property type="evidence" value="ECO:0007669"/>
    <property type="project" value="UniProtKB-KW"/>
</dbReference>
<evidence type="ECO:0000256" key="7">
    <source>
        <dbReference type="ARBA" id="ARBA00023163"/>
    </source>
</evidence>
<dbReference type="EnsemblMetazoa" id="Aqu2.1.14037_001">
    <property type="protein sequence ID" value="Aqu2.1.14037_001"/>
    <property type="gene ID" value="Aqu2.1.14037"/>
</dbReference>
<dbReference type="InterPro" id="IPR008906">
    <property type="entry name" value="HATC_C_dom"/>
</dbReference>
<evidence type="ECO:0000256" key="1">
    <source>
        <dbReference type="ARBA" id="ARBA00004123"/>
    </source>
</evidence>
<evidence type="ECO:0000256" key="9">
    <source>
        <dbReference type="PROSITE-ProRule" id="PRU00027"/>
    </source>
</evidence>
<proteinExistence type="predicted"/>
<evidence type="ECO:0000256" key="8">
    <source>
        <dbReference type="ARBA" id="ARBA00023242"/>
    </source>
</evidence>
<keyword evidence="7" id="KW-0804">Transcription</keyword>
<keyword evidence="3 9" id="KW-0863">Zinc-finger</keyword>
<evidence type="ECO:0000259" key="10">
    <source>
        <dbReference type="PROSITE" id="PS50808"/>
    </source>
</evidence>
<feature type="domain" description="BED-type" evidence="10">
    <location>
        <begin position="43"/>
        <end position="93"/>
    </location>
</feature>
<keyword evidence="4" id="KW-0862">Zinc</keyword>
<dbReference type="OrthoDB" id="1607513at2759"/>
<keyword evidence="5" id="KW-0805">Transcription regulation</keyword>
<dbReference type="GO" id="GO:0046983">
    <property type="term" value="F:protein dimerization activity"/>
    <property type="evidence" value="ECO:0007669"/>
    <property type="project" value="InterPro"/>
</dbReference>
<keyword evidence="2" id="KW-0479">Metal-binding</keyword>
<dbReference type="SUPFAM" id="SSF53098">
    <property type="entry name" value="Ribonuclease H-like"/>
    <property type="match status" value="1"/>
</dbReference>
<dbReference type="InterPro" id="IPR052035">
    <property type="entry name" value="ZnF_BED_domain_contain"/>
</dbReference>
<dbReference type="eggNOG" id="KOG1121">
    <property type="taxonomic scope" value="Eukaryota"/>
</dbReference>
<dbReference type="PROSITE" id="PS50808">
    <property type="entry name" value="ZF_BED"/>
    <property type="match status" value="1"/>
</dbReference>
<accession>A0A1X7THS5</accession>
<dbReference type="PANTHER" id="PTHR46481:SF10">
    <property type="entry name" value="ZINC FINGER BED DOMAIN-CONTAINING PROTEIN 39"/>
    <property type="match status" value="1"/>
</dbReference>
<sequence length="584" mass="66220">MQSVNSEYYIAYCRARDSNSFNSSCVMASSNPANPNPATKPTNKRSLIWTHFRECAEKQASCDLCGMKVPTAGNTTNMTKHLNKYHPNEYKEIHEQQTAAKKSVEDAKKQKTKGLQTLEQSIERTQGYAKESSRRINIDKALVNMLVTDLQPAKIVEDEGFKRFISVLDPRYSLPSRRTIMRQSLPELYETKKRDLLEALGRIDYCSLTTDLWTSRANMGYITVTCHFITSDWSLKSAVLSTKHVDESHTAINLAAILKAITDEWNITDKSVKNIVSYFHRSTKASDKLKVIQARLNLPEHKLIQHVDTRWNSVFYMLRRYLEQDEAIRTTLCLLDRSDLLIASDKTAILKEAVDTLQPFEAVTTEMSSEKYLSASKIIPLAKSLMMISSQKTSELAAKLLHHMRGRFFNVENNPILASATLLDPRFKKFAFSDQSAADKIARTVVAQCASQPSLERISSGAETSASNEVSASSELNPLWQFFDQRVAEVRATRQPATDAFTELQQYLRMPLIARQDDPLEWWRNNEAAFPNVKQIATKYLVVLATSVPSERLFSKAGELISARRSTLKPKNVDMFLFLNSLDN</sequence>
<organism evidence="11">
    <name type="scientific">Amphimedon queenslandica</name>
    <name type="common">Sponge</name>
    <dbReference type="NCBI Taxonomy" id="400682"/>
    <lineage>
        <taxon>Eukaryota</taxon>
        <taxon>Metazoa</taxon>
        <taxon>Porifera</taxon>
        <taxon>Demospongiae</taxon>
        <taxon>Heteroscleromorpha</taxon>
        <taxon>Haplosclerida</taxon>
        <taxon>Niphatidae</taxon>
        <taxon>Amphimedon</taxon>
    </lineage>
</organism>
<dbReference type="PANTHER" id="PTHR46481">
    <property type="entry name" value="ZINC FINGER BED DOMAIN-CONTAINING PROTEIN 4"/>
    <property type="match status" value="1"/>
</dbReference>
<dbReference type="Gene3D" id="1.10.10.1070">
    <property type="entry name" value="Zinc finger, BED domain-containing"/>
    <property type="match status" value="1"/>
</dbReference>
<dbReference type="SUPFAM" id="SSF140996">
    <property type="entry name" value="Hermes dimerisation domain"/>
    <property type="match status" value="1"/>
</dbReference>
<dbReference type="Pfam" id="PF02892">
    <property type="entry name" value="zf-BED"/>
    <property type="match status" value="1"/>
</dbReference>
<protein>
    <recommendedName>
        <fullName evidence="10">BED-type domain-containing protein</fullName>
    </recommendedName>
</protein>
<dbReference type="GO" id="GO:0005634">
    <property type="term" value="C:nucleus"/>
    <property type="evidence" value="ECO:0007669"/>
    <property type="project" value="UniProtKB-SubCell"/>
</dbReference>
<dbReference type="InterPro" id="IPR036236">
    <property type="entry name" value="Znf_C2H2_sf"/>
</dbReference>
<dbReference type="SMART" id="SM00614">
    <property type="entry name" value="ZnF_BED"/>
    <property type="match status" value="1"/>
</dbReference>
<dbReference type="GO" id="GO:0009791">
    <property type="term" value="P:post-embryonic development"/>
    <property type="evidence" value="ECO:0007669"/>
    <property type="project" value="UniProtKB-ARBA"/>
</dbReference>
<evidence type="ECO:0000256" key="4">
    <source>
        <dbReference type="ARBA" id="ARBA00022833"/>
    </source>
</evidence>
<dbReference type="SUPFAM" id="SSF57667">
    <property type="entry name" value="beta-beta-alpha zinc fingers"/>
    <property type="match status" value="1"/>
</dbReference>
<dbReference type="InterPro" id="IPR003656">
    <property type="entry name" value="Znf_BED"/>
</dbReference>
<dbReference type="InParanoid" id="A0A1X7THS5"/>
<comment type="subcellular location">
    <subcellularLocation>
        <location evidence="1">Nucleus</location>
    </subcellularLocation>
</comment>
<evidence type="ECO:0000256" key="2">
    <source>
        <dbReference type="ARBA" id="ARBA00022723"/>
    </source>
</evidence>